<evidence type="ECO:0000313" key="2">
    <source>
        <dbReference type="Proteomes" id="UP000070578"/>
    </source>
</evidence>
<evidence type="ECO:0000313" key="1">
    <source>
        <dbReference type="EMBL" id="KXS30409.1"/>
    </source>
</evidence>
<dbReference type="Gene3D" id="3.40.250.10">
    <property type="entry name" value="Rhodanese-like domain"/>
    <property type="match status" value="1"/>
</dbReference>
<dbReference type="AlphaFoldDB" id="A0A139BN77"/>
<comment type="caution">
    <text evidence="1">The sequence shown here is derived from an EMBL/GenBank/DDBJ whole genome shotgun (WGS) entry which is preliminary data.</text>
</comment>
<name>A0A139BN77_9PROT</name>
<protein>
    <submittedName>
        <fullName evidence="1">Rhodanese domain protein</fullName>
    </submittedName>
</protein>
<reference evidence="1 2" key="2">
    <citation type="submission" date="2016-03" db="EMBL/GenBank/DDBJ databases">
        <title>New uncultured bacterium of the family Gallionellaceae from acid mine drainage: description and reconstruction of genome based on metagenomic analysis of microbial community.</title>
        <authorList>
            <person name="Kadnikov V."/>
            <person name="Ivasenko D."/>
            <person name="Beletsky A."/>
            <person name="Mardanov A."/>
            <person name="Danilova E."/>
            <person name="Pimenov N."/>
            <person name="Karnachuk O."/>
            <person name="Ravin N."/>
        </authorList>
    </citation>
    <scope>NUCLEOTIDE SEQUENCE [LARGE SCALE GENOMIC DNA]</scope>
    <source>
        <strain evidence="1">ShG14-8</strain>
    </source>
</reference>
<reference evidence="1 2" key="1">
    <citation type="submission" date="2016-02" db="EMBL/GenBank/DDBJ databases">
        <authorList>
            <person name="Wen L."/>
            <person name="He K."/>
            <person name="Yang H."/>
        </authorList>
    </citation>
    <scope>NUCLEOTIDE SEQUENCE [LARGE SCALE GENOMIC DNA]</scope>
    <source>
        <strain evidence="1">ShG14-8</strain>
    </source>
</reference>
<organism evidence="1 2">
    <name type="scientific">Candidatus Gallionella acididurans</name>
    <dbReference type="NCBI Taxonomy" id="1796491"/>
    <lineage>
        <taxon>Bacteria</taxon>
        <taxon>Pseudomonadati</taxon>
        <taxon>Pseudomonadota</taxon>
        <taxon>Betaproteobacteria</taxon>
        <taxon>Nitrosomonadales</taxon>
        <taxon>Gallionellaceae</taxon>
        <taxon>Gallionella</taxon>
    </lineage>
</organism>
<dbReference type="EMBL" id="LSLI01000274">
    <property type="protein sequence ID" value="KXS30409.1"/>
    <property type="molecule type" value="Genomic_DNA"/>
</dbReference>
<sequence length="46" mass="5297">AGLFLRANGFSSVYNVTHGFEGDLNDQHRRNSLNGWRFEGLPWEQC</sequence>
<dbReference type="InterPro" id="IPR036873">
    <property type="entry name" value="Rhodanese-like_dom_sf"/>
</dbReference>
<proteinExistence type="predicted"/>
<dbReference type="Proteomes" id="UP000070578">
    <property type="component" value="Unassembled WGS sequence"/>
</dbReference>
<dbReference type="PATRIC" id="fig|1796491.3.peg.3809"/>
<gene>
    <name evidence="1" type="ORF">AWT59_3465</name>
</gene>
<accession>A0A139BN77</accession>
<feature type="non-terminal residue" evidence="1">
    <location>
        <position position="1"/>
    </location>
</feature>